<accession>A0ACB5RIC3</accession>
<protein>
    <submittedName>
        <fullName evidence="1">Uncharacterized protein</fullName>
    </submittedName>
</protein>
<dbReference type="EMBL" id="BROD01000001">
    <property type="protein sequence ID" value="GKX68853.1"/>
    <property type="molecule type" value="Genomic_DNA"/>
</dbReference>
<evidence type="ECO:0000313" key="2">
    <source>
        <dbReference type="Proteomes" id="UP001058074"/>
    </source>
</evidence>
<name>A0ACB5RIC3_9CLOT</name>
<organism evidence="1 2">
    <name type="scientific">Inconstantimicrobium mannanitabidum</name>
    <dbReference type="NCBI Taxonomy" id="1604901"/>
    <lineage>
        <taxon>Bacteria</taxon>
        <taxon>Bacillati</taxon>
        <taxon>Bacillota</taxon>
        <taxon>Clostridia</taxon>
        <taxon>Eubacteriales</taxon>
        <taxon>Clostridiaceae</taxon>
        <taxon>Inconstantimicrobium</taxon>
    </lineage>
</organism>
<dbReference type="Proteomes" id="UP001058074">
    <property type="component" value="Unassembled WGS sequence"/>
</dbReference>
<comment type="caution">
    <text evidence="1">The sequence shown here is derived from an EMBL/GenBank/DDBJ whole genome shotgun (WGS) entry which is preliminary data.</text>
</comment>
<gene>
    <name evidence="1" type="ORF">rsdtw13_41110</name>
</gene>
<evidence type="ECO:0000313" key="1">
    <source>
        <dbReference type="EMBL" id="GKX68853.1"/>
    </source>
</evidence>
<keyword evidence="2" id="KW-1185">Reference proteome</keyword>
<reference evidence="1" key="1">
    <citation type="journal article" date="2025" name="Int. J. Syst. Evol. Microbiol.">
        <title>Inconstantimicrobium mannanitabidum sp. nov., a novel member of the family Clostridiaceae isolated from anoxic soil under the treatment of reductive soil disinfestation.</title>
        <authorList>
            <person name="Ueki A."/>
            <person name="Tonouchi A."/>
            <person name="Honma S."/>
            <person name="Kaku N."/>
            <person name="Ueki K."/>
        </authorList>
    </citation>
    <scope>NUCLEOTIDE SEQUENCE</scope>
    <source>
        <strain evidence="1">TW13</strain>
    </source>
</reference>
<proteinExistence type="predicted"/>
<sequence length="325" mass="35834">MLLIITCFGGTQNVRAASTTTIGQRLLQPEDGWRRYDDTNTNIKYTGSIMQHVSPADGYYNNTRSYVGGDNCEVSFKFYGTKFRIIAHKNSEEARGANVKVSIDNSIVEEYSRVSSYTTQVLLYEKANLSLGEHTVKLSSGALNGTPYCTVDVDAIDIDKDGQLVPDNASIVLDNSSIELLPGDSQKLKATTTPEGLPVEWSVDNGAIATVDQEGNVTAVNDGTATVTAKIKGTDIKTTCVVNVKKKETDTGHAILSISLDNGNTKEYDVTMDKVNDFIKWYNARDKDKSTNSPTYTFDKNINPYKSVKESIVHDKIESYEVRQY</sequence>